<accession>A0ABS4BZC4</accession>
<dbReference type="Proteomes" id="UP000670776">
    <property type="component" value="Unassembled WGS sequence"/>
</dbReference>
<keyword evidence="5" id="KW-0378">Hydrolase</keyword>
<dbReference type="Gene3D" id="3.20.20.80">
    <property type="entry name" value="Glycosidases"/>
    <property type="match status" value="1"/>
</dbReference>
<dbReference type="Gene3D" id="2.60.40.1180">
    <property type="entry name" value="Golgi alpha-mannosidase II"/>
    <property type="match status" value="1"/>
</dbReference>
<comment type="similarity">
    <text evidence="2">Belongs to the glycosyl hydrolase 29 family.</text>
</comment>
<evidence type="ECO:0000256" key="7">
    <source>
        <dbReference type="SAM" id="SignalP"/>
    </source>
</evidence>
<evidence type="ECO:0000256" key="4">
    <source>
        <dbReference type="ARBA" id="ARBA00022729"/>
    </source>
</evidence>
<reference evidence="9 10" key="1">
    <citation type="submission" date="2021-04" db="EMBL/GenBank/DDBJ databases">
        <title>Mariniflexile gromovii gen. nov., sp. nov., a gliding bacterium isolated from the sea urchin Strongylocentrotus intermedius.</title>
        <authorList>
            <person name="Ko S."/>
            <person name="Le V."/>
            <person name="Ahn C.-Y."/>
            <person name="Oh H.-M."/>
        </authorList>
    </citation>
    <scope>NUCLEOTIDE SEQUENCE [LARGE SCALE GENOMIC DNA]</scope>
    <source>
        <strain evidence="9 10">KCTC 12570</strain>
    </source>
</reference>
<evidence type="ECO:0000313" key="10">
    <source>
        <dbReference type="Proteomes" id="UP000670776"/>
    </source>
</evidence>
<evidence type="ECO:0000313" key="9">
    <source>
        <dbReference type="EMBL" id="MBP0905426.1"/>
    </source>
</evidence>
<dbReference type="Gene3D" id="2.60.120.260">
    <property type="entry name" value="Galactose-binding domain-like"/>
    <property type="match status" value="1"/>
</dbReference>
<evidence type="ECO:0000256" key="5">
    <source>
        <dbReference type="ARBA" id="ARBA00022801"/>
    </source>
</evidence>
<evidence type="ECO:0000256" key="3">
    <source>
        <dbReference type="ARBA" id="ARBA00012662"/>
    </source>
</evidence>
<dbReference type="PANTHER" id="PTHR10030">
    <property type="entry name" value="ALPHA-L-FUCOSIDASE"/>
    <property type="match status" value="1"/>
</dbReference>
<feature type="chain" id="PRO_5047408276" description="alpha-L-fucosidase" evidence="7">
    <location>
        <begin position="26"/>
        <end position="604"/>
    </location>
</feature>
<feature type="signal peptide" evidence="7">
    <location>
        <begin position="1"/>
        <end position="25"/>
    </location>
</feature>
<evidence type="ECO:0000259" key="8">
    <source>
        <dbReference type="Pfam" id="PF01120"/>
    </source>
</evidence>
<dbReference type="PANTHER" id="PTHR10030:SF37">
    <property type="entry name" value="ALPHA-L-FUCOSIDASE-RELATED"/>
    <property type="match status" value="1"/>
</dbReference>
<evidence type="ECO:0000256" key="2">
    <source>
        <dbReference type="ARBA" id="ARBA00007951"/>
    </source>
</evidence>
<dbReference type="EMBL" id="JAGJCB010000022">
    <property type="protein sequence ID" value="MBP0905426.1"/>
    <property type="molecule type" value="Genomic_DNA"/>
</dbReference>
<dbReference type="InterPro" id="IPR000933">
    <property type="entry name" value="Glyco_hydro_29"/>
</dbReference>
<protein>
    <recommendedName>
        <fullName evidence="3">alpha-L-fucosidase</fullName>
        <ecNumber evidence="3">3.2.1.51</ecNumber>
    </recommendedName>
</protein>
<dbReference type="RefSeq" id="WP_209656440.1">
    <property type="nucleotide sequence ID" value="NZ_JAGJCB010000022.1"/>
</dbReference>
<dbReference type="PRINTS" id="PR00741">
    <property type="entry name" value="GLHYDRLASE29"/>
</dbReference>
<gene>
    <name evidence="9" type="ORF">J8H85_16450</name>
</gene>
<dbReference type="EC" id="3.2.1.51" evidence="3"/>
<comment type="function">
    <text evidence="1">Alpha-L-fucosidase is responsible for hydrolyzing the alpha-1,6-linked fucose joined to the reducing-end N-acetylglucosamine of the carbohydrate moieties of glycoproteins.</text>
</comment>
<dbReference type="InterPro" id="IPR016286">
    <property type="entry name" value="FUC_metazoa-typ"/>
</dbReference>
<name>A0ABS4BZC4_9FLAO</name>
<comment type="caution">
    <text evidence="9">The sequence shown here is derived from an EMBL/GenBank/DDBJ whole genome shotgun (WGS) entry which is preliminary data.</text>
</comment>
<keyword evidence="4 7" id="KW-0732">Signal</keyword>
<proteinExistence type="inferred from homology"/>
<feature type="domain" description="Glycoside hydrolase family 29 N-terminal" evidence="8">
    <location>
        <begin position="49"/>
        <end position="358"/>
    </location>
</feature>
<dbReference type="Pfam" id="PF01120">
    <property type="entry name" value="Alpha_L_fucos"/>
    <property type="match status" value="1"/>
</dbReference>
<evidence type="ECO:0000256" key="6">
    <source>
        <dbReference type="ARBA" id="ARBA00023295"/>
    </source>
</evidence>
<dbReference type="InterPro" id="IPR013780">
    <property type="entry name" value="Glyco_hydro_b"/>
</dbReference>
<evidence type="ECO:0000256" key="1">
    <source>
        <dbReference type="ARBA" id="ARBA00004071"/>
    </source>
</evidence>
<keyword evidence="6" id="KW-0326">Glycosidase</keyword>
<dbReference type="InterPro" id="IPR017853">
    <property type="entry name" value="GH"/>
</dbReference>
<dbReference type="InterPro" id="IPR057739">
    <property type="entry name" value="Glyco_hydro_29_N"/>
</dbReference>
<dbReference type="SMART" id="SM00812">
    <property type="entry name" value="Alpha_L_fucos"/>
    <property type="match status" value="1"/>
</dbReference>
<dbReference type="SUPFAM" id="SSF51445">
    <property type="entry name" value="(Trans)glycosidases"/>
    <property type="match status" value="1"/>
</dbReference>
<keyword evidence="10" id="KW-1185">Reference proteome</keyword>
<sequence length="604" mass="68197">MIITIIKKNLLIVATALCVANASFSQVKKDKGMEEMWGETKVSVDALKNGKAKFFDESNFGMFIHWGLFSNLGGVWNGKTYYGIGEWIMNPRMAGIPVKDYKQIAKTFNPTGFDAKKIAQLAKDAGMKYIVITSKHHEGFAMFDSKVSDFNIVDATPFGRDPMHELADACHDLGLGFGFYYSHNQDWTAPGGTRGPEVDKKGKKTTFKDYFYNKCKPQVKEICTNYGDIDFVWFDTPGDMPKKYVVELADMVRELQPKAMMCSRVGYGLGDYASVGDMEVPTKRIEGLWETCDTNNDSWSYAWYDNNFKSPKIILSRLVETVARGGSYLFNVGPNNLGEIPEIGVEFLRATGKWLKKYPQVVYDADPSPWDYKLPWGDVTSKGNSLYLAVSNWPTDGKLYLPGLETKIESAKILNPNGNDVTVHYKEDKNEWAIFDVPFKAPDDLISVIELKFKEGSKIIAKDEALGIYPNTDTELITEFGVVVNAEQKNIRWMEKFGEWKHANQVGNWKENGKVTWKVNVQKPGYYYVNLCYAGEDRLVWKVTTDENALLQNQQAATDKYVNYTMGILEFKKPGKHSISVSLVEGNKATSSLKSIVFTPITNY</sequence>
<organism evidence="9 10">
    <name type="scientific">Mariniflexile gromovii</name>
    <dbReference type="NCBI Taxonomy" id="362523"/>
    <lineage>
        <taxon>Bacteria</taxon>
        <taxon>Pseudomonadati</taxon>
        <taxon>Bacteroidota</taxon>
        <taxon>Flavobacteriia</taxon>
        <taxon>Flavobacteriales</taxon>
        <taxon>Flavobacteriaceae</taxon>
        <taxon>Mariniflexile</taxon>
    </lineage>
</organism>